<reference evidence="1 2" key="1">
    <citation type="submission" date="2023-03" db="EMBL/GenBank/DDBJ databases">
        <title>Genome insight into feeding habits of ladybird beetles.</title>
        <authorList>
            <person name="Li H.-S."/>
            <person name="Huang Y.-H."/>
            <person name="Pang H."/>
        </authorList>
    </citation>
    <scope>NUCLEOTIDE SEQUENCE [LARGE SCALE GENOMIC DNA]</scope>
    <source>
        <strain evidence="1">SYSU_2023b</strain>
        <tissue evidence="1">Whole body</tissue>
    </source>
</reference>
<protein>
    <submittedName>
        <fullName evidence="1">Uncharacterized protein</fullName>
    </submittedName>
</protein>
<evidence type="ECO:0000313" key="1">
    <source>
        <dbReference type="EMBL" id="KAK9880753.1"/>
    </source>
</evidence>
<comment type="caution">
    <text evidence="1">The sequence shown here is derived from an EMBL/GenBank/DDBJ whole genome shotgun (WGS) entry which is preliminary data.</text>
</comment>
<keyword evidence="2" id="KW-1185">Reference proteome</keyword>
<organism evidence="1 2">
    <name type="scientific">Henosepilachna vigintioctopunctata</name>
    <dbReference type="NCBI Taxonomy" id="420089"/>
    <lineage>
        <taxon>Eukaryota</taxon>
        <taxon>Metazoa</taxon>
        <taxon>Ecdysozoa</taxon>
        <taxon>Arthropoda</taxon>
        <taxon>Hexapoda</taxon>
        <taxon>Insecta</taxon>
        <taxon>Pterygota</taxon>
        <taxon>Neoptera</taxon>
        <taxon>Endopterygota</taxon>
        <taxon>Coleoptera</taxon>
        <taxon>Polyphaga</taxon>
        <taxon>Cucujiformia</taxon>
        <taxon>Coccinelloidea</taxon>
        <taxon>Coccinellidae</taxon>
        <taxon>Epilachninae</taxon>
        <taxon>Epilachnini</taxon>
        <taxon>Henosepilachna</taxon>
    </lineage>
</organism>
<feature type="non-terminal residue" evidence="1">
    <location>
        <position position="1"/>
    </location>
</feature>
<name>A0AAW1UHT3_9CUCU</name>
<gene>
    <name evidence="1" type="ORF">WA026_013076</name>
</gene>
<dbReference type="AlphaFoldDB" id="A0AAW1UHT3"/>
<evidence type="ECO:0000313" key="2">
    <source>
        <dbReference type="Proteomes" id="UP001431783"/>
    </source>
</evidence>
<accession>A0AAW1UHT3</accession>
<proteinExistence type="predicted"/>
<dbReference type="Proteomes" id="UP001431783">
    <property type="component" value="Unassembled WGS sequence"/>
</dbReference>
<sequence>FSKKTRSKHLGQLDASPDMPTLFDETWNFSNASEMLANAEKIFKNLLWFSKKTRSKYPGQLDASPDMPALFDETWNFSNASEMLANAEKILRKSLIVFEK</sequence>
<dbReference type="EMBL" id="JARQZJ010000066">
    <property type="protein sequence ID" value="KAK9880753.1"/>
    <property type="molecule type" value="Genomic_DNA"/>
</dbReference>